<name>A0A545ANU8_9ACTN</name>
<dbReference type="PROSITE" id="PS50928">
    <property type="entry name" value="ABC_TM1"/>
    <property type="match status" value="1"/>
</dbReference>
<feature type="transmembrane region" description="Helical" evidence="7">
    <location>
        <begin position="218"/>
        <end position="235"/>
    </location>
</feature>
<proteinExistence type="inferred from homology"/>
<comment type="subcellular location">
    <subcellularLocation>
        <location evidence="1 7">Cell membrane</location>
        <topology evidence="1 7">Multi-pass membrane protein</topology>
    </subcellularLocation>
</comment>
<feature type="transmembrane region" description="Helical" evidence="7">
    <location>
        <begin position="25"/>
        <end position="46"/>
    </location>
</feature>
<comment type="similarity">
    <text evidence="7">Belongs to the binding-protein-dependent transport system permease family.</text>
</comment>
<dbReference type="CDD" id="cd06261">
    <property type="entry name" value="TM_PBP2"/>
    <property type="match status" value="1"/>
</dbReference>
<evidence type="ECO:0000256" key="6">
    <source>
        <dbReference type="ARBA" id="ARBA00023136"/>
    </source>
</evidence>
<dbReference type="GO" id="GO:0055085">
    <property type="term" value="P:transmembrane transport"/>
    <property type="evidence" value="ECO:0007669"/>
    <property type="project" value="InterPro"/>
</dbReference>
<dbReference type="Proteomes" id="UP000317982">
    <property type="component" value="Unassembled WGS sequence"/>
</dbReference>
<reference evidence="10 11" key="1">
    <citation type="submission" date="2019-07" db="EMBL/GenBank/DDBJ databases">
        <title>Cryptosporangium phraense sp. nov., isolated from plant litter.</title>
        <authorList>
            <person name="Suriyachadkun C."/>
        </authorList>
    </citation>
    <scope>NUCLEOTIDE SEQUENCE [LARGE SCALE GENOMIC DNA]</scope>
    <source>
        <strain evidence="10 11">A-T 5661</strain>
    </source>
</reference>
<dbReference type="Gene3D" id="1.10.3720.10">
    <property type="entry name" value="MetI-like"/>
    <property type="match status" value="1"/>
</dbReference>
<evidence type="ECO:0000313" key="10">
    <source>
        <dbReference type="EMBL" id="TQS43004.1"/>
    </source>
</evidence>
<dbReference type="PANTHER" id="PTHR43386">
    <property type="entry name" value="OLIGOPEPTIDE TRANSPORT SYSTEM PERMEASE PROTEIN APPC"/>
    <property type="match status" value="1"/>
</dbReference>
<sequence>MTSVVEAPPSAPVAPPPAVGGSRRAPVALGLGLLILLLWTLDALLWRHWAPFDPLAQDPGSKFASPGAEHLLGTDQFGRDVFSRLLAGAGSVLAVAPLATALAVLAGTVIGLVAGSSGRWVDEGVMRVLDTLTVFPAIVASILFVALLGSSTAVLVLVIGFSFVPIVARSVRAATLVERDKPYVEAARLRGEPGWSLLVREILPNVAGTVLVEATSRLGDAVFAAATLSFLGLGAAPGSPDWGASVADNRAWLQIAPWTVLAPALAIASLVVGVALIADSLRARVER</sequence>
<dbReference type="AlphaFoldDB" id="A0A545ANU8"/>
<dbReference type="EMBL" id="VIRS01000015">
    <property type="protein sequence ID" value="TQS43004.1"/>
    <property type="molecule type" value="Genomic_DNA"/>
</dbReference>
<keyword evidence="3" id="KW-1003">Cell membrane</keyword>
<keyword evidence="6 7" id="KW-0472">Membrane</keyword>
<keyword evidence="11" id="KW-1185">Reference proteome</keyword>
<feature type="transmembrane region" description="Helical" evidence="7">
    <location>
        <begin position="85"/>
        <end position="114"/>
    </location>
</feature>
<evidence type="ECO:0000313" key="11">
    <source>
        <dbReference type="Proteomes" id="UP000317982"/>
    </source>
</evidence>
<dbReference type="InterPro" id="IPR000515">
    <property type="entry name" value="MetI-like"/>
</dbReference>
<feature type="transmembrane region" description="Helical" evidence="7">
    <location>
        <begin position="134"/>
        <end position="164"/>
    </location>
</feature>
<dbReference type="Pfam" id="PF00528">
    <property type="entry name" value="BPD_transp_1"/>
    <property type="match status" value="1"/>
</dbReference>
<dbReference type="InParanoid" id="A0A545ANU8"/>
<dbReference type="GO" id="GO:0005886">
    <property type="term" value="C:plasma membrane"/>
    <property type="evidence" value="ECO:0007669"/>
    <property type="project" value="UniProtKB-SubCell"/>
</dbReference>
<evidence type="ECO:0000256" key="3">
    <source>
        <dbReference type="ARBA" id="ARBA00022475"/>
    </source>
</evidence>
<keyword evidence="5 7" id="KW-1133">Transmembrane helix</keyword>
<comment type="caution">
    <text evidence="10">The sequence shown here is derived from an EMBL/GenBank/DDBJ whole genome shotgun (WGS) entry which is preliminary data.</text>
</comment>
<evidence type="ECO:0000256" key="5">
    <source>
        <dbReference type="ARBA" id="ARBA00022989"/>
    </source>
</evidence>
<protein>
    <submittedName>
        <fullName evidence="10">ABC transporter permease</fullName>
    </submittedName>
</protein>
<evidence type="ECO:0000256" key="4">
    <source>
        <dbReference type="ARBA" id="ARBA00022692"/>
    </source>
</evidence>
<dbReference type="RefSeq" id="WP_142706490.1">
    <property type="nucleotide sequence ID" value="NZ_VIRS01000015.1"/>
</dbReference>
<feature type="region of interest" description="Disordered" evidence="8">
    <location>
        <begin position="1"/>
        <end position="22"/>
    </location>
</feature>
<feature type="compositionally biased region" description="Pro residues" evidence="8">
    <location>
        <begin position="9"/>
        <end position="18"/>
    </location>
</feature>
<evidence type="ECO:0000256" key="8">
    <source>
        <dbReference type="SAM" id="MobiDB-lite"/>
    </source>
</evidence>
<feature type="transmembrane region" description="Helical" evidence="7">
    <location>
        <begin position="255"/>
        <end position="278"/>
    </location>
</feature>
<evidence type="ECO:0000259" key="9">
    <source>
        <dbReference type="PROSITE" id="PS50928"/>
    </source>
</evidence>
<dbReference type="SUPFAM" id="SSF161098">
    <property type="entry name" value="MetI-like"/>
    <property type="match status" value="1"/>
</dbReference>
<accession>A0A545ANU8</accession>
<keyword evidence="2 7" id="KW-0813">Transport</keyword>
<dbReference type="InterPro" id="IPR035906">
    <property type="entry name" value="MetI-like_sf"/>
</dbReference>
<dbReference type="InterPro" id="IPR050366">
    <property type="entry name" value="BP-dependent_transpt_permease"/>
</dbReference>
<gene>
    <name evidence="10" type="ORF">FL583_21445</name>
</gene>
<evidence type="ECO:0000256" key="1">
    <source>
        <dbReference type="ARBA" id="ARBA00004651"/>
    </source>
</evidence>
<dbReference type="PANTHER" id="PTHR43386:SF25">
    <property type="entry name" value="PEPTIDE ABC TRANSPORTER PERMEASE PROTEIN"/>
    <property type="match status" value="1"/>
</dbReference>
<feature type="domain" description="ABC transmembrane type-1" evidence="9">
    <location>
        <begin position="89"/>
        <end position="278"/>
    </location>
</feature>
<organism evidence="10 11">
    <name type="scientific">Cryptosporangium phraense</name>
    <dbReference type="NCBI Taxonomy" id="2593070"/>
    <lineage>
        <taxon>Bacteria</taxon>
        <taxon>Bacillati</taxon>
        <taxon>Actinomycetota</taxon>
        <taxon>Actinomycetes</taxon>
        <taxon>Cryptosporangiales</taxon>
        <taxon>Cryptosporangiaceae</taxon>
        <taxon>Cryptosporangium</taxon>
    </lineage>
</organism>
<evidence type="ECO:0000256" key="7">
    <source>
        <dbReference type="RuleBase" id="RU363032"/>
    </source>
</evidence>
<keyword evidence="4 7" id="KW-0812">Transmembrane</keyword>
<dbReference type="OrthoDB" id="9812701at2"/>
<evidence type="ECO:0000256" key="2">
    <source>
        <dbReference type="ARBA" id="ARBA00022448"/>
    </source>
</evidence>